<dbReference type="InterPro" id="IPR004147">
    <property type="entry name" value="ABC1_dom"/>
</dbReference>
<dbReference type="PROSITE" id="PS50011">
    <property type="entry name" value="PROTEIN_KINASE_DOM"/>
    <property type="match status" value="1"/>
</dbReference>
<comment type="caution">
    <text evidence="3">The sequence shown here is derived from an EMBL/GenBank/DDBJ whole genome shotgun (WGS) entry which is preliminary data.</text>
</comment>
<dbReference type="EMBL" id="BLLK01000020">
    <property type="protein sequence ID" value="GFH44709.1"/>
    <property type="molecule type" value="Genomic_DNA"/>
</dbReference>
<dbReference type="CDD" id="cd13971">
    <property type="entry name" value="ADCK2-like"/>
    <property type="match status" value="1"/>
</dbReference>
<keyword evidence="4" id="KW-1185">Reference proteome</keyword>
<evidence type="ECO:0000313" key="4">
    <source>
        <dbReference type="Proteomes" id="UP001054902"/>
    </source>
</evidence>
<evidence type="ECO:0000259" key="2">
    <source>
        <dbReference type="PROSITE" id="PS50011"/>
    </source>
</evidence>
<dbReference type="SUPFAM" id="SSF56112">
    <property type="entry name" value="Protein kinase-like (PK-like)"/>
    <property type="match status" value="1"/>
</dbReference>
<feature type="domain" description="Protein kinase" evidence="2">
    <location>
        <begin position="243"/>
        <end position="582"/>
    </location>
</feature>
<dbReference type="AlphaFoldDB" id="A0AAD3CFJ5"/>
<sequence length="582" mass="65730">MSQLLTSAIINRTASATVNTTKSLLIPNPGVSLKTTQFISQQYTYRNYSSTSFNQKYSQRIHKNAARLYARRIIELASLNAATMSSMAMMESGAVEIEKPKEWATVDLVEQRRQFGESISSLGKSSISRVWAAGSRIASLTLLASPLAILAPVAYITPKDSTLNNMAWNYSVWAVEKAGPTFIKLVQWATTRNDIFPTDFIHHFSKLQDSTRGHSWKDTEILLQESYGDKYKEWFDFDNKDQKKNIQPIGSGCIAQVYKATLKKDTKLLPSGSEVAIKVTHPNILHKVCVDFYIMNKITQLLESIPYIHLDYLSMRDSVEQFRDIMLPQLDLRVEARNLQRFRRDFVDEPRIEFPQPIVDLTTDKVLVESFIHGEPILNYCDEGRKPTKDREILAELGLGTVMKMIFLYDFVHGDLHPGNIIINKNKNARGNPLCMNMIDCGLVVEMGEVDHVTLVKILGAFIKRDGNLAGQLMVDTAKKCNANKLDVELFCKGMEDIVKADQEQNFLESVGDYLADICYLACKHKVKLEASIINVALACEIMEGIASKLYPTMKVQHIALPMVFKAEVMHGLSSMKKKSFF</sequence>
<dbReference type="PANTHER" id="PTHR45890">
    <property type="entry name" value="AARF DOMAIN CONTAINING KINASE 2 (PREDICTED)"/>
    <property type="match status" value="1"/>
</dbReference>
<comment type="similarity">
    <text evidence="1">Belongs to the protein kinase superfamily. ADCK protein kinase family.</text>
</comment>
<evidence type="ECO:0000256" key="1">
    <source>
        <dbReference type="ARBA" id="ARBA00009670"/>
    </source>
</evidence>
<gene>
    <name evidence="3" type="ORF">CTEN210_01183</name>
</gene>
<dbReference type="InterPro" id="IPR044095">
    <property type="entry name" value="ADCK2_dom"/>
</dbReference>
<protein>
    <recommendedName>
        <fullName evidence="2">Protein kinase domain-containing protein</fullName>
    </recommendedName>
</protein>
<accession>A0AAD3CFJ5</accession>
<dbReference type="Proteomes" id="UP001054902">
    <property type="component" value="Unassembled WGS sequence"/>
</dbReference>
<proteinExistence type="inferred from homology"/>
<dbReference type="InterPro" id="IPR000719">
    <property type="entry name" value="Prot_kinase_dom"/>
</dbReference>
<dbReference type="GO" id="GO:0005524">
    <property type="term" value="F:ATP binding"/>
    <property type="evidence" value="ECO:0007669"/>
    <property type="project" value="InterPro"/>
</dbReference>
<dbReference type="GO" id="GO:0004672">
    <property type="term" value="F:protein kinase activity"/>
    <property type="evidence" value="ECO:0007669"/>
    <property type="project" value="InterPro"/>
</dbReference>
<reference evidence="3 4" key="1">
    <citation type="journal article" date="2021" name="Sci. Rep.">
        <title>The genome of the diatom Chaetoceros tenuissimus carries an ancient integrated fragment of an extant virus.</title>
        <authorList>
            <person name="Hongo Y."/>
            <person name="Kimura K."/>
            <person name="Takaki Y."/>
            <person name="Yoshida Y."/>
            <person name="Baba S."/>
            <person name="Kobayashi G."/>
            <person name="Nagasaki K."/>
            <person name="Hano T."/>
            <person name="Tomaru Y."/>
        </authorList>
    </citation>
    <scope>NUCLEOTIDE SEQUENCE [LARGE SCALE GENOMIC DNA]</scope>
    <source>
        <strain evidence="3 4">NIES-3715</strain>
    </source>
</reference>
<dbReference type="InterPro" id="IPR011009">
    <property type="entry name" value="Kinase-like_dom_sf"/>
</dbReference>
<dbReference type="PANTHER" id="PTHR45890:SF1">
    <property type="entry name" value="AARF DOMAIN CONTAINING KINASE 2"/>
    <property type="match status" value="1"/>
</dbReference>
<dbReference type="Gene3D" id="1.10.510.10">
    <property type="entry name" value="Transferase(Phosphotransferase) domain 1"/>
    <property type="match status" value="1"/>
</dbReference>
<dbReference type="Pfam" id="PF03109">
    <property type="entry name" value="ABC1"/>
    <property type="match status" value="1"/>
</dbReference>
<dbReference type="InterPro" id="IPR052402">
    <property type="entry name" value="ADCK_kinase"/>
</dbReference>
<name>A0AAD3CFJ5_9STRA</name>
<evidence type="ECO:0000313" key="3">
    <source>
        <dbReference type="EMBL" id="GFH44709.1"/>
    </source>
</evidence>
<organism evidence="3 4">
    <name type="scientific">Chaetoceros tenuissimus</name>
    <dbReference type="NCBI Taxonomy" id="426638"/>
    <lineage>
        <taxon>Eukaryota</taxon>
        <taxon>Sar</taxon>
        <taxon>Stramenopiles</taxon>
        <taxon>Ochrophyta</taxon>
        <taxon>Bacillariophyta</taxon>
        <taxon>Coscinodiscophyceae</taxon>
        <taxon>Chaetocerotophycidae</taxon>
        <taxon>Chaetocerotales</taxon>
        <taxon>Chaetocerotaceae</taxon>
        <taxon>Chaetoceros</taxon>
    </lineage>
</organism>